<reference evidence="2" key="1">
    <citation type="submission" date="2019-01" db="EMBL/GenBank/DDBJ databases">
        <title>Draft genome sequences of three monokaryotic isolates of the white-rot basidiomycete fungus Dichomitus squalens.</title>
        <authorList>
            <consortium name="DOE Joint Genome Institute"/>
            <person name="Lopez S.C."/>
            <person name="Andreopoulos B."/>
            <person name="Pangilinan J."/>
            <person name="Lipzen A."/>
            <person name="Riley R."/>
            <person name="Ahrendt S."/>
            <person name="Ng V."/>
            <person name="Barry K."/>
            <person name="Daum C."/>
            <person name="Grigoriev I.V."/>
            <person name="Hilden K.S."/>
            <person name="Makela M.R."/>
            <person name="de Vries R.P."/>
        </authorList>
    </citation>
    <scope>NUCLEOTIDE SEQUENCE [LARGE SCALE GENOMIC DNA]</scope>
    <source>
        <strain evidence="2">OM18370.1</strain>
    </source>
</reference>
<dbReference type="AlphaFoldDB" id="A0A4Q9MQ96"/>
<name>A0A4Q9MQ96_9APHY</name>
<accession>A0A4Q9MQ96</accession>
<feature type="region of interest" description="Disordered" evidence="1">
    <location>
        <begin position="98"/>
        <end position="132"/>
    </location>
</feature>
<protein>
    <submittedName>
        <fullName evidence="2">Uncharacterized protein</fullName>
    </submittedName>
</protein>
<organism evidence="2">
    <name type="scientific">Dichomitus squalens</name>
    <dbReference type="NCBI Taxonomy" id="114155"/>
    <lineage>
        <taxon>Eukaryota</taxon>
        <taxon>Fungi</taxon>
        <taxon>Dikarya</taxon>
        <taxon>Basidiomycota</taxon>
        <taxon>Agaricomycotina</taxon>
        <taxon>Agaricomycetes</taxon>
        <taxon>Polyporales</taxon>
        <taxon>Polyporaceae</taxon>
        <taxon>Dichomitus</taxon>
    </lineage>
</organism>
<proteinExistence type="predicted"/>
<dbReference type="EMBL" id="ML143413">
    <property type="protein sequence ID" value="TBU29367.1"/>
    <property type="molecule type" value="Genomic_DNA"/>
</dbReference>
<gene>
    <name evidence="2" type="ORF">BD311DRAFT_269099</name>
</gene>
<sequence>MGVLRAIPSPPASGTDLSASTLLPLPTLILPFAHVSSLSRTLSVATLSGYSVLAATWRFTTAARSSLDRYFLKHSGLFVPVSATQDLKNDNICEACRHSSMPSSSDRADSKPNPRRVRRWRPSSFPSPTTHSVRLLRPDTSILCMQQAQPQDAESLVKFRTTTRGNSDALKL</sequence>
<evidence type="ECO:0000313" key="2">
    <source>
        <dbReference type="EMBL" id="TBU29367.1"/>
    </source>
</evidence>
<dbReference type="Proteomes" id="UP000292957">
    <property type="component" value="Unassembled WGS sequence"/>
</dbReference>
<evidence type="ECO:0000256" key="1">
    <source>
        <dbReference type="SAM" id="MobiDB-lite"/>
    </source>
</evidence>